<sequence length="180" mass="20497">MNRHRIPNREPSVISPIAMGYPVGYGHVFFPNAFLHLLFFLGYLRSLIVSLFRFLGLSDFLETGVVWPESQTSIFHDRSVVSAILIEEFVPVVKFSDIATNVGIGSPTESCAVCLCEFEDEEEVRCLKNCKHIFHKECLDRWMIRDQRSCPLCRTLVLPDEFIPQLPDFSGCSELSGDYS</sequence>
<dbReference type="KEGG" id="mcha:111016398"/>
<keyword evidence="6" id="KW-1185">Reference proteome</keyword>
<dbReference type="AlphaFoldDB" id="A0A6J1D2I3"/>
<dbReference type="OrthoDB" id="8062037at2759"/>
<keyword evidence="2 4" id="KW-0863">Zinc-finger</keyword>
<dbReference type="PROSITE" id="PS50089">
    <property type="entry name" value="ZF_RING_2"/>
    <property type="match status" value="1"/>
</dbReference>
<gene>
    <name evidence="7" type="primary">LOC111016398</name>
</gene>
<evidence type="ECO:0000256" key="1">
    <source>
        <dbReference type="ARBA" id="ARBA00022723"/>
    </source>
</evidence>
<dbReference type="GO" id="GO:0008270">
    <property type="term" value="F:zinc ion binding"/>
    <property type="evidence" value="ECO:0007669"/>
    <property type="project" value="UniProtKB-KW"/>
</dbReference>
<feature type="domain" description="RING-type" evidence="5">
    <location>
        <begin position="111"/>
        <end position="154"/>
    </location>
</feature>
<evidence type="ECO:0000256" key="3">
    <source>
        <dbReference type="ARBA" id="ARBA00022833"/>
    </source>
</evidence>
<dbReference type="PANTHER" id="PTHR45969:SF10">
    <property type="entry name" value="BRASSINOSTEROID-RESPONSIVE RING PROTEIN 1"/>
    <property type="match status" value="1"/>
</dbReference>
<dbReference type="GeneID" id="111016398"/>
<dbReference type="SMART" id="SM00184">
    <property type="entry name" value="RING"/>
    <property type="match status" value="1"/>
</dbReference>
<dbReference type="PANTHER" id="PTHR45969">
    <property type="entry name" value="RING ZINC FINGER PROTEIN-RELATED"/>
    <property type="match status" value="1"/>
</dbReference>
<keyword evidence="3" id="KW-0862">Zinc</keyword>
<accession>A0A6J1D2I3</accession>
<name>A0A6J1D2I3_MOMCH</name>
<reference evidence="7" key="1">
    <citation type="submission" date="2025-08" db="UniProtKB">
        <authorList>
            <consortium name="RefSeq"/>
        </authorList>
    </citation>
    <scope>IDENTIFICATION</scope>
</reference>
<dbReference type="InterPro" id="IPR001841">
    <property type="entry name" value="Znf_RING"/>
</dbReference>
<dbReference type="GO" id="GO:0061630">
    <property type="term" value="F:ubiquitin protein ligase activity"/>
    <property type="evidence" value="ECO:0007669"/>
    <property type="project" value="TreeGrafter"/>
</dbReference>
<dbReference type="InterPro" id="IPR013083">
    <property type="entry name" value="Znf_RING/FYVE/PHD"/>
</dbReference>
<evidence type="ECO:0000313" key="6">
    <source>
        <dbReference type="Proteomes" id="UP000504603"/>
    </source>
</evidence>
<evidence type="ECO:0000256" key="2">
    <source>
        <dbReference type="ARBA" id="ARBA00022771"/>
    </source>
</evidence>
<evidence type="ECO:0000313" key="7">
    <source>
        <dbReference type="RefSeq" id="XP_022147486.1"/>
    </source>
</evidence>
<proteinExistence type="predicted"/>
<evidence type="ECO:0000259" key="5">
    <source>
        <dbReference type="PROSITE" id="PS50089"/>
    </source>
</evidence>
<protein>
    <submittedName>
        <fullName evidence="7">E3 ubiquitin-protein ligase RHA1B-like</fullName>
    </submittedName>
</protein>
<dbReference type="RefSeq" id="XP_022147486.1">
    <property type="nucleotide sequence ID" value="XM_022291794.1"/>
</dbReference>
<dbReference type="SUPFAM" id="SSF57850">
    <property type="entry name" value="RING/U-box"/>
    <property type="match status" value="1"/>
</dbReference>
<dbReference type="Proteomes" id="UP000504603">
    <property type="component" value="Unplaced"/>
</dbReference>
<evidence type="ECO:0000256" key="4">
    <source>
        <dbReference type="PROSITE-ProRule" id="PRU00175"/>
    </source>
</evidence>
<dbReference type="GO" id="GO:0016567">
    <property type="term" value="P:protein ubiquitination"/>
    <property type="evidence" value="ECO:0007669"/>
    <property type="project" value="TreeGrafter"/>
</dbReference>
<dbReference type="Pfam" id="PF13639">
    <property type="entry name" value="zf-RING_2"/>
    <property type="match status" value="1"/>
</dbReference>
<organism evidence="6 7">
    <name type="scientific">Momordica charantia</name>
    <name type="common">Bitter gourd</name>
    <name type="synonym">Balsam pear</name>
    <dbReference type="NCBI Taxonomy" id="3673"/>
    <lineage>
        <taxon>Eukaryota</taxon>
        <taxon>Viridiplantae</taxon>
        <taxon>Streptophyta</taxon>
        <taxon>Embryophyta</taxon>
        <taxon>Tracheophyta</taxon>
        <taxon>Spermatophyta</taxon>
        <taxon>Magnoliopsida</taxon>
        <taxon>eudicotyledons</taxon>
        <taxon>Gunneridae</taxon>
        <taxon>Pentapetalae</taxon>
        <taxon>rosids</taxon>
        <taxon>fabids</taxon>
        <taxon>Cucurbitales</taxon>
        <taxon>Cucurbitaceae</taxon>
        <taxon>Momordiceae</taxon>
        <taxon>Momordica</taxon>
    </lineage>
</organism>
<keyword evidence="1" id="KW-0479">Metal-binding</keyword>
<dbReference type="Gene3D" id="3.30.40.10">
    <property type="entry name" value="Zinc/RING finger domain, C3HC4 (zinc finger)"/>
    <property type="match status" value="1"/>
</dbReference>